<dbReference type="Proteomes" id="UP000306409">
    <property type="component" value="Chromosome"/>
</dbReference>
<dbReference type="OrthoDB" id="2823382at2"/>
<dbReference type="InterPro" id="IPR006059">
    <property type="entry name" value="SBP"/>
</dbReference>
<gene>
    <name evidence="6" type="ORF">EHE19_012830</name>
</gene>
<dbReference type="SUPFAM" id="SSF53850">
    <property type="entry name" value="Periplasmic binding protein-like II"/>
    <property type="match status" value="1"/>
</dbReference>
<evidence type="ECO:0000313" key="6">
    <source>
        <dbReference type="EMBL" id="QNU65788.1"/>
    </source>
</evidence>
<evidence type="ECO:0000256" key="4">
    <source>
        <dbReference type="ARBA" id="ARBA00023139"/>
    </source>
</evidence>
<proteinExistence type="predicted"/>
<accession>A0A4U7JDS5</accession>
<evidence type="ECO:0000313" key="7">
    <source>
        <dbReference type="Proteomes" id="UP000306409"/>
    </source>
</evidence>
<reference evidence="6 7" key="1">
    <citation type="submission" date="2020-09" db="EMBL/GenBank/DDBJ databases">
        <title>Characterization and genome sequencing of Ruminiclostridium sp. nov. MA18.</title>
        <authorList>
            <person name="Rettenmaier R."/>
            <person name="Kowollik M.-L."/>
            <person name="Liebl W."/>
            <person name="Zverlov V."/>
        </authorList>
    </citation>
    <scope>NUCLEOTIDE SEQUENCE [LARGE SCALE GENOMIC DNA]</scope>
    <source>
        <strain evidence="6 7">MA18</strain>
    </source>
</reference>
<dbReference type="PANTHER" id="PTHR43649">
    <property type="entry name" value="ARABINOSE-BINDING PROTEIN-RELATED"/>
    <property type="match status" value="1"/>
</dbReference>
<evidence type="ECO:0000256" key="5">
    <source>
        <dbReference type="ARBA" id="ARBA00023288"/>
    </source>
</evidence>
<dbReference type="RefSeq" id="WP_137697842.1">
    <property type="nucleotide sequence ID" value="NZ_CP061336.1"/>
</dbReference>
<evidence type="ECO:0000256" key="2">
    <source>
        <dbReference type="ARBA" id="ARBA00022729"/>
    </source>
</evidence>
<dbReference type="PANTHER" id="PTHR43649:SF33">
    <property type="entry name" value="POLYGALACTURONAN_RHAMNOGALACTURONAN-BINDING PROTEIN YTCQ"/>
    <property type="match status" value="1"/>
</dbReference>
<dbReference type="Pfam" id="PF01547">
    <property type="entry name" value="SBP_bac_1"/>
    <property type="match status" value="1"/>
</dbReference>
<keyword evidence="7" id="KW-1185">Reference proteome</keyword>
<keyword evidence="2" id="KW-0732">Signal</keyword>
<dbReference type="Gene3D" id="3.40.190.10">
    <property type="entry name" value="Periplasmic binding protein-like II"/>
    <property type="match status" value="2"/>
</dbReference>
<dbReference type="AlphaFoldDB" id="A0A4U7JDS5"/>
<keyword evidence="1" id="KW-1003">Cell membrane</keyword>
<dbReference type="InterPro" id="IPR050490">
    <property type="entry name" value="Bact_solute-bd_prot1"/>
</dbReference>
<sequence>MKNIKAVILSVVFACISLTSCSTNDKNIDVDKIVTPSEASVSIELIENKESIENNDEDEFDFVVWNNAIIEQYLENAVLSRYPKANLKIVSFDGPDYEKVTKALAANEPIDMITYYREGFGNFNSLDGFEDLLKPDYDFNSIKSIFNERELEHCKSFDDSKLLALPFPEFPMVTFYRADILEKYGFPTDPEELGNYISTLEGWMKIATELQKDGIHVLQWNEEIFQQALRNYGFYDDNMNLIVNNEKVRESLKLTIQAHRQSLASKVNVWGPDGQKLIKEDKIAMMYINKWGESHLQGFAPEQAGKWRATRLPLDIYGYQSSYYGSIPSTSKHKKQAWDILKTYLVNDYKSITIQIDKQSEYLGGQKSMQLYDELINKIPLRYPTMLDNNNFSIFMDILYNNMDNKSADDIFNLSISKINESTYHEQKVLTEYLNEHRKK</sequence>
<organism evidence="6 7">
    <name type="scientific">Ruminiclostridium herbifermentans</name>
    <dbReference type="NCBI Taxonomy" id="2488810"/>
    <lineage>
        <taxon>Bacteria</taxon>
        <taxon>Bacillati</taxon>
        <taxon>Bacillota</taxon>
        <taxon>Clostridia</taxon>
        <taxon>Eubacteriales</taxon>
        <taxon>Oscillospiraceae</taxon>
        <taxon>Ruminiclostridium</taxon>
    </lineage>
</organism>
<dbReference type="KEGG" id="rher:EHE19_012830"/>
<dbReference type="PROSITE" id="PS51257">
    <property type="entry name" value="PROKAR_LIPOPROTEIN"/>
    <property type="match status" value="1"/>
</dbReference>
<evidence type="ECO:0000256" key="1">
    <source>
        <dbReference type="ARBA" id="ARBA00022475"/>
    </source>
</evidence>
<evidence type="ECO:0000256" key="3">
    <source>
        <dbReference type="ARBA" id="ARBA00023136"/>
    </source>
</evidence>
<dbReference type="EMBL" id="CP061336">
    <property type="protein sequence ID" value="QNU65788.1"/>
    <property type="molecule type" value="Genomic_DNA"/>
</dbReference>
<name>A0A4U7JDS5_9FIRM</name>
<protein>
    <submittedName>
        <fullName evidence="6">Extracellular solute-binding protein</fullName>
    </submittedName>
</protein>
<keyword evidence="4" id="KW-0564">Palmitate</keyword>
<keyword evidence="3" id="KW-0472">Membrane</keyword>
<keyword evidence="5" id="KW-0449">Lipoprotein</keyword>